<dbReference type="PANTHER" id="PTHR33434:SF2">
    <property type="entry name" value="FATTY ACID-BINDING PROTEIN TM_1468"/>
    <property type="match status" value="1"/>
</dbReference>
<dbReference type="InterPro" id="IPR050270">
    <property type="entry name" value="DegV_domain_contain"/>
</dbReference>
<dbReference type="Gene3D" id="3.40.50.10170">
    <property type="match status" value="1"/>
</dbReference>
<comment type="caution">
    <text evidence="2">The sequence shown here is derived from an EMBL/GenBank/DDBJ whole genome shotgun (WGS) entry which is preliminary data.</text>
</comment>
<dbReference type="AlphaFoldDB" id="A0A0W8IDQ3"/>
<dbReference type="Proteomes" id="UP000054023">
    <property type="component" value="Unassembled WGS sequence"/>
</dbReference>
<dbReference type="Pfam" id="PF02645">
    <property type="entry name" value="DegV"/>
    <property type="match status" value="1"/>
</dbReference>
<dbReference type="NCBIfam" id="TIGR00762">
    <property type="entry name" value="DegV"/>
    <property type="match status" value="1"/>
</dbReference>
<protein>
    <recommendedName>
        <fullName evidence="4">Fatty acid-binding protein DegV</fullName>
    </recommendedName>
</protein>
<organism evidence="2 3">
    <name type="scientific">Nesterenkonia jeotgali</name>
    <dbReference type="NCBI Taxonomy" id="317018"/>
    <lineage>
        <taxon>Bacteria</taxon>
        <taxon>Bacillati</taxon>
        <taxon>Actinomycetota</taxon>
        <taxon>Actinomycetes</taxon>
        <taxon>Micrococcales</taxon>
        <taxon>Micrococcaceae</taxon>
        <taxon>Nesterenkonia</taxon>
    </lineage>
</organism>
<reference evidence="3" key="1">
    <citation type="submission" date="2015-12" db="EMBL/GenBank/DDBJ databases">
        <authorList>
            <person name="Nair G.R."/>
            <person name="Kaur G."/>
            <person name="Mayilraj S."/>
        </authorList>
    </citation>
    <scope>NUCLEOTIDE SEQUENCE [LARGE SCALE GENOMIC DNA]</scope>
    <source>
        <strain evidence="3">CD08_7</strain>
    </source>
</reference>
<dbReference type="SUPFAM" id="SSF82549">
    <property type="entry name" value="DAK1/DegV-like"/>
    <property type="match status" value="1"/>
</dbReference>
<dbReference type="EMBL" id="LQBM01000004">
    <property type="protein sequence ID" value="KUG58084.1"/>
    <property type="molecule type" value="Genomic_DNA"/>
</dbReference>
<keyword evidence="1" id="KW-0446">Lipid-binding</keyword>
<gene>
    <name evidence="2" type="ORF">AVL63_06280</name>
</gene>
<dbReference type="STRING" id="317018.AVL63_06280"/>
<name>A0A0W8IDQ3_9MICC</name>
<dbReference type="PANTHER" id="PTHR33434">
    <property type="entry name" value="DEGV DOMAIN-CONTAINING PROTEIN DR_1986-RELATED"/>
    <property type="match status" value="1"/>
</dbReference>
<dbReference type="GO" id="GO:0008289">
    <property type="term" value="F:lipid binding"/>
    <property type="evidence" value="ECO:0007669"/>
    <property type="project" value="UniProtKB-KW"/>
</dbReference>
<evidence type="ECO:0000256" key="1">
    <source>
        <dbReference type="ARBA" id="ARBA00023121"/>
    </source>
</evidence>
<dbReference type="Gene3D" id="3.30.1180.10">
    <property type="match status" value="1"/>
</dbReference>
<accession>A0A0W8IDQ3</accession>
<evidence type="ECO:0008006" key="4">
    <source>
        <dbReference type="Google" id="ProtNLM"/>
    </source>
</evidence>
<dbReference type="PROSITE" id="PS51482">
    <property type="entry name" value="DEGV"/>
    <property type="match status" value="1"/>
</dbReference>
<evidence type="ECO:0000313" key="2">
    <source>
        <dbReference type="EMBL" id="KUG58084.1"/>
    </source>
</evidence>
<sequence length="333" mass="35012">MNPRPAERCQQSLARWRSALEADLLARRAAVPGRRPHLRRRKGRIAVVTDSSSSLPVDRGTQEVLLGPVGANIISVPIPVMIGDQIYPETSPDLDRDLPMALAVGSPVRTSRPSPGRLMQAYQALQAQGYAGVVSIHLSAKLSGTVEAARLAAGQLDFPVTVIDSGQAGLGLGHAVIDAAITAQLGGSSASVAEAATRSAEQAESLFVLPNLDQLRRGGRINAMSTLIGGLLWVKPLLQLVEGEIHPVERPRTMPRALERLQDRVAQQAHGMTAPRLAVHGFGNQAQALELAEALGPLSASPIPVVDLPPVLAAHLGLGALAVSLNPELPGTR</sequence>
<keyword evidence="3" id="KW-1185">Reference proteome</keyword>
<dbReference type="OrthoDB" id="9760324at2"/>
<dbReference type="InterPro" id="IPR003797">
    <property type="entry name" value="DegV"/>
</dbReference>
<evidence type="ECO:0000313" key="3">
    <source>
        <dbReference type="Proteomes" id="UP000054023"/>
    </source>
</evidence>
<dbReference type="InterPro" id="IPR043168">
    <property type="entry name" value="DegV_C"/>
</dbReference>
<dbReference type="RefSeq" id="WP_058889316.1">
    <property type="nucleotide sequence ID" value="NZ_LQBM01000004.1"/>
</dbReference>
<proteinExistence type="predicted"/>